<dbReference type="PANTHER" id="PTHR47739:SF1">
    <property type="entry name" value="TRNA1(VAL) (ADENINE(37)-N6)-METHYLTRANSFERASE"/>
    <property type="match status" value="1"/>
</dbReference>
<organism evidence="2">
    <name type="scientific">bioreactor metagenome</name>
    <dbReference type="NCBI Taxonomy" id="1076179"/>
    <lineage>
        <taxon>unclassified sequences</taxon>
        <taxon>metagenomes</taxon>
        <taxon>ecological metagenomes</taxon>
    </lineage>
</organism>
<gene>
    <name evidence="2" type="primary">yfiC_3</name>
    <name evidence="2" type="ORF">SDC9_14755</name>
</gene>
<name>A0A644TRY7_9ZZZZ</name>
<dbReference type="InterPro" id="IPR050210">
    <property type="entry name" value="tRNA_Adenine-N(6)_MTase"/>
</dbReference>
<dbReference type="CDD" id="cd02440">
    <property type="entry name" value="AdoMet_MTases"/>
    <property type="match status" value="1"/>
</dbReference>
<dbReference type="GO" id="GO:0008168">
    <property type="term" value="F:methyltransferase activity"/>
    <property type="evidence" value="ECO:0007669"/>
    <property type="project" value="UniProtKB-KW"/>
</dbReference>
<dbReference type="EMBL" id="VSSQ01000044">
    <property type="protein sequence ID" value="MPL69022.1"/>
    <property type="molecule type" value="Genomic_DNA"/>
</dbReference>
<accession>A0A644TRY7</accession>
<dbReference type="Pfam" id="PF05175">
    <property type="entry name" value="MTS"/>
    <property type="match status" value="1"/>
</dbReference>
<keyword evidence="2" id="KW-0489">Methyltransferase</keyword>
<evidence type="ECO:0000259" key="1">
    <source>
        <dbReference type="Pfam" id="PF05175"/>
    </source>
</evidence>
<dbReference type="PANTHER" id="PTHR47739">
    <property type="entry name" value="TRNA1(VAL) (ADENINE(37)-N6)-METHYLTRANSFERASE"/>
    <property type="match status" value="1"/>
</dbReference>
<comment type="caution">
    <text evidence="2">The sequence shown here is derived from an EMBL/GenBank/DDBJ whole genome shotgun (WGS) entry which is preliminary data.</text>
</comment>
<protein>
    <submittedName>
        <fullName evidence="2">tRNA1(Val) (Adenine(37)-N6)-methyltransferase</fullName>
        <ecNumber evidence="2">2.1.1.223</ecNumber>
    </submittedName>
</protein>
<dbReference type="SUPFAM" id="SSF53335">
    <property type="entry name" value="S-adenosyl-L-methionine-dependent methyltransferases"/>
    <property type="match status" value="1"/>
</dbReference>
<dbReference type="InterPro" id="IPR029063">
    <property type="entry name" value="SAM-dependent_MTases_sf"/>
</dbReference>
<proteinExistence type="predicted"/>
<dbReference type="EC" id="2.1.1.223" evidence="2"/>
<sequence>MNSSHPGERIDDLLINNLKIIQHEREFRFSLDAVLLAHFATVRPGAAVVDLGTGTGVIGLLLTALGAGRVTGVEINPQMAELAQRSVQLNKLEHQVGIIHADFRQLKGVLPSGQWELVVANPPYRPIGRGLINPSDAVASARHEITADLADVVQAARYLVKYRGRFAMIHIPERMVEVLSAMSRAGIEPKRLRLVYPAADKKPKLMLVEGVRGAKSGLDVLPPLVVYDKQGDYTAEIRAYYPELAKEVID</sequence>
<dbReference type="Gene3D" id="3.40.50.150">
    <property type="entry name" value="Vaccinia Virus protein VP39"/>
    <property type="match status" value="1"/>
</dbReference>
<evidence type="ECO:0000313" key="2">
    <source>
        <dbReference type="EMBL" id="MPL69022.1"/>
    </source>
</evidence>
<feature type="domain" description="Methyltransferase small" evidence="1">
    <location>
        <begin position="34"/>
        <end position="125"/>
    </location>
</feature>
<reference evidence="2" key="1">
    <citation type="submission" date="2019-08" db="EMBL/GenBank/DDBJ databases">
        <authorList>
            <person name="Kucharzyk K."/>
            <person name="Murdoch R.W."/>
            <person name="Higgins S."/>
            <person name="Loffler F."/>
        </authorList>
    </citation>
    <scope>NUCLEOTIDE SEQUENCE</scope>
</reference>
<dbReference type="AlphaFoldDB" id="A0A644TRY7"/>
<dbReference type="InterPro" id="IPR007848">
    <property type="entry name" value="Small_mtfrase_dom"/>
</dbReference>
<dbReference type="GO" id="GO:0032259">
    <property type="term" value="P:methylation"/>
    <property type="evidence" value="ECO:0007669"/>
    <property type="project" value="UniProtKB-KW"/>
</dbReference>
<keyword evidence="2" id="KW-0808">Transferase</keyword>